<dbReference type="SUPFAM" id="SSF89562">
    <property type="entry name" value="RraA-like"/>
    <property type="match status" value="1"/>
</dbReference>
<accession>A0ABZ2LX06</accession>
<evidence type="ECO:0000256" key="3">
    <source>
        <dbReference type="ARBA" id="ARBA00029596"/>
    </source>
</evidence>
<evidence type="ECO:0000256" key="4">
    <source>
        <dbReference type="ARBA" id="ARBA00030169"/>
    </source>
</evidence>
<proteinExistence type="predicted"/>
<dbReference type="RefSeq" id="WP_394824499.1">
    <property type="nucleotide sequence ID" value="NZ_CP089984.1"/>
</dbReference>
<organism evidence="5 6">
    <name type="scientific">Pendulispora albinea</name>
    <dbReference type="NCBI Taxonomy" id="2741071"/>
    <lineage>
        <taxon>Bacteria</taxon>
        <taxon>Pseudomonadati</taxon>
        <taxon>Myxococcota</taxon>
        <taxon>Myxococcia</taxon>
        <taxon>Myxococcales</taxon>
        <taxon>Sorangiineae</taxon>
        <taxon>Pendulisporaceae</taxon>
        <taxon>Pendulispora</taxon>
    </lineage>
</organism>
<sequence length="208" mass="21916">MNAYQPFRELSPTALANVLTREQIMDITIRPLWAAMPRVAGPAYTVRCEPGDNLMLHAAIYRAPPGAIVVVDAGGDTNYAVAGGNVCAVAKKRGIAAFIIDGVIRDLAEIREMGFPVFARGVIPIPGAKDKVAPLDEAVRCGGVHVAPGDIVVADEEGIAVVPLAKADSILASAQQRAVKEASETLEAWEAAHRARIDAILRDKGFGG</sequence>
<dbReference type="CDD" id="cd16841">
    <property type="entry name" value="RraA_family"/>
    <property type="match status" value="1"/>
</dbReference>
<dbReference type="PANTHER" id="PTHR33254">
    <property type="entry name" value="4-HYDROXY-4-METHYL-2-OXOGLUTARATE ALDOLASE 3-RELATED"/>
    <property type="match status" value="1"/>
</dbReference>
<comment type="cofactor">
    <cofactor evidence="1">
        <name>a divalent metal cation</name>
        <dbReference type="ChEBI" id="CHEBI:60240"/>
    </cofactor>
</comment>
<dbReference type="EMBL" id="CP089984">
    <property type="protein sequence ID" value="WXB14875.1"/>
    <property type="molecule type" value="Genomic_DNA"/>
</dbReference>
<evidence type="ECO:0000256" key="1">
    <source>
        <dbReference type="ARBA" id="ARBA00001968"/>
    </source>
</evidence>
<name>A0ABZ2LX06_9BACT</name>
<dbReference type="InterPro" id="IPR036704">
    <property type="entry name" value="RraA/RraA-like_sf"/>
</dbReference>
<reference evidence="5 6" key="1">
    <citation type="submission" date="2021-12" db="EMBL/GenBank/DDBJ databases">
        <title>Discovery of the Pendulisporaceae a myxobacterial family with distinct sporulation behavior and unique specialized metabolism.</title>
        <authorList>
            <person name="Garcia R."/>
            <person name="Popoff A."/>
            <person name="Bader C.D."/>
            <person name="Loehr J."/>
            <person name="Walesch S."/>
            <person name="Walt C."/>
            <person name="Boldt J."/>
            <person name="Bunk B."/>
            <person name="Haeckl F.J.F.P.J."/>
            <person name="Gunesch A.P."/>
            <person name="Birkelbach J."/>
            <person name="Nuebel U."/>
            <person name="Pietschmann T."/>
            <person name="Bach T."/>
            <person name="Mueller R."/>
        </authorList>
    </citation>
    <scope>NUCLEOTIDE SEQUENCE [LARGE SCALE GENOMIC DNA]</scope>
    <source>
        <strain evidence="5 6">MSr11954</strain>
    </source>
</reference>
<keyword evidence="6" id="KW-1185">Reference proteome</keyword>
<dbReference type="Gene3D" id="3.50.30.40">
    <property type="entry name" value="Ribonuclease E inhibitor RraA/RraA-like"/>
    <property type="match status" value="1"/>
</dbReference>
<gene>
    <name evidence="5" type="ORF">LZC94_44535</name>
</gene>
<evidence type="ECO:0000313" key="5">
    <source>
        <dbReference type="EMBL" id="WXB14875.1"/>
    </source>
</evidence>
<dbReference type="Proteomes" id="UP001370348">
    <property type="component" value="Chromosome"/>
</dbReference>
<dbReference type="PANTHER" id="PTHR33254:SF4">
    <property type="entry name" value="4-HYDROXY-4-METHYL-2-OXOGLUTARATE ALDOLASE 3-RELATED"/>
    <property type="match status" value="1"/>
</dbReference>
<protein>
    <recommendedName>
        <fullName evidence="2">Putative 4-hydroxy-4-methyl-2-oxoglutarate aldolase</fullName>
    </recommendedName>
    <alternativeName>
        <fullName evidence="3">Regulator of ribonuclease activity homolog</fullName>
    </alternativeName>
    <alternativeName>
        <fullName evidence="4">RraA-like protein</fullName>
    </alternativeName>
</protein>
<dbReference type="Pfam" id="PF03737">
    <property type="entry name" value="RraA-like"/>
    <property type="match status" value="1"/>
</dbReference>
<evidence type="ECO:0000313" key="6">
    <source>
        <dbReference type="Proteomes" id="UP001370348"/>
    </source>
</evidence>
<dbReference type="InterPro" id="IPR005493">
    <property type="entry name" value="RraA/RraA-like"/>
</dbReference>
<evidence type="ECO:0000256" key="2">
    <source>
        <dbReference type="ARBA" id="ARBA00016549"/>
    </source>
</evidence>